<dbReference type="PANTHER" id="PTHR15549">
    <property type="entry name" value="PAIRED IMMUNOGLOBULIN-LIKE TYPE 2 RECEPTOR"/>
    <property type="match status" value="1"/>
</dbReference>
<dbReference type="EMBL" id="JBBXMP010000059">
    <property type="protein sequence ID" value="KAL0064601.1"/>
    <property type="molecule type" value="Genomic_DNA"/>
</dbReference>
<protein>
    <submittedName>
        <fullName evidence="7">Uncharacterized protein</fullName>
    </submittedName>
</protein>
<comment type="caution">
    <text evidence="7">The sequence shown here is derived from an EMBL/GenBank/DDBJ whole genome shotgun (WGS) entry which is preliminary data.</text>
</comment>
<evidence type="ECO:0000256" key="3">
    <source>
        <dbReference type="ARBA" id="ARBA00022989"/>
    </source>
</evidence>
<evidence type="ECO:0000313" key="8">
    <source>
        <dbReference type="Proteomes" id="UP001437256"/>
    </source>
</evidence>
<dbReference type="Proteomes" id="UP001437256">
    <property type="component" value="Unassembled WGS sequence"/>
</dbReference>
<dbReference type="CDD" id="cd12087">
    <property type="entry name" value="TM_EGFR-like"/>
    <property type="match status" value="1"/>
</dbReference>
<evidence type="ECO:0000256" key="1">
    <source>
        <dbReference type="ARBA" id="ARBA00004167"/>
    </source>
</evidence>
<dbReference type="InterPro" id="IPR051694">
    <property type="entry name" value="Immunoregulatory_rcpt-like"/>
</dbReference>
<keyword evidence="3 6" id="KW-1133">Transmembrane helix</keyword>
<evidence type="ECO:0000256" key="5">
    <source>
        <dbReference type="SAM" id="MobiDB-lite"/>
    </source>
</evidence>
<organism evidence="7 8">
    <name type="scientific">Marasmius tenuissimus</name>
    <dbReference type="NCBI Taxonomy" id="585030"/>
    <lineage>
        <taxon>Eukaryota</taxon>
        <taxon>Fungi</taxon>
        <taxon>Dikarya</taxon>
        <taxon>Basidiomycota</taxon>
        <taxon>Agaricomycotina</taxon>
        <taxon>Agaricomycetes</taxon>
        <taxon>Agaricomycetidae</taxon>
        <taxon>Agaricales</taxon>
        <taxon>Marasmiineae</taxon>
        <taxon>Marasmiaceae</taxon>
        <taxon>Marasmius</taxon>
    </lineage>
</organism>
<feature type="compositionally biased region" description="Low complexity" evidence="5">
    <location>
        <begin position="101"/>
        <end position="117"/>
    </location>
</feature>
<feature type="region of interest" description="Disordered" evidence="5">
    <location>
        <begin position="194"/>
        <end position="217"/>
    </location>
</feature>
<evidence type="ECO:0000313" key="7">
    <source>
        <dbReference type="EMBL" id="KAL0064601.1"/>
    </source>
</evidence>
<feature type="region of interest" description="Disordered" evidence="5">
    <location>
        <begin position="230"/>
        <end position="315"/>
    </location>
</feature>
<gene>
    <name evidence="7" type="ORF">AAF712_008423</name>
</gene>
<feature type="region of interest" description="Disordered" evidence="5">
    <location>
        <begin position="165"/>
        <end position="184"/>
    </location>
</feature>
<keyword evidence="8" id="KW-1185">Reference proteome</keyword>
<feature type="transmembrane region" description="Helical" evidence="6">
    <location>
        <begin position="129"/>
        <end position="152"/>
    </location>
</feature>
<evidence type="ECO:0000256" key="4">
    <source>
        <dbReference type="ARBA" id="ARBA00023136"/>
    </source>
</evidence>
<evidence type="ECO:0000256" key="6">
    <source>
        <dbReference type="SAM" id="Phobius"/>
    </source>
</evidence>
<keyword evidence="2 6" id="KW-0812">Transmembrane</keyword>
<comment type="subcellular location">
    <subcellularLocation>
        <location evidence="1">Membrane</location>
        <topology evidence="1">Single-pass membrane protein</topology>
    </subcellularLocation>
</comment>
<sequence length="315" mass="32391">MLCLTCQQGLGTGSGVNAGAGVYQAYLEANRGGGFCYPQVNKTLPADIQSAVCNEDIKIYDDLYSIFWDDGAWRYVLASQTITKNQAANPDKMFTKCPAKSSTSSTASSSSTGSPESNESESDGLGTGAIVGIAVGVVALVIAGAIGAFLFFRRRKRTRYVDAGFSIDDSEGPPGPLPNPYPYTSKSVSMMSLASASTASHHPNHEGASQLGGSGHGFSSASANNLAFVVLNPDDSNPGQSGGSGSTDDPRWPPSLPGKAADPKAGMSYVPASPVSLTDTSDRHVDAGPIGGSSLQRVPSGRLPPAYGDLVRGSS</sequence>
<accession>A0ABR2ZSP0</accession>
<keyword evidence="4 6" id="KW-0472">Membrane</keyword>
<reference evidence="7 8" key="1">
    <citation type="submission" date="2024-05" db="EMBL/GenBank/DDBJ databases">
        <title>A draft genome resource for the thread blight pathogen Marasmius tenuissimus strain MS-2.</title>
        <authorList>
            <person name="Yulfo-Soto G.E."/>
            <person name="Baruah I.K."/>
            <person name="Amoako-Attah I."/>
            <person name="Bukari Y."/>
            <person name="Meinhardt L.W."/>
            <person name="Bailey B.A."/>
            <person name="Cohen S.P."/>
        </authorList>
    </citation>
    <scope>NUCLEOTIDE SEQUENCE [LARGE SCALE GENOMIC DNA]</scope>
    <source>
        <strain evidence="7 8">MS-2</strain>
    </source>
</reference>
<name>A0ABR2ZSP0_9AGAR</name>
<feature type="region of interest" description="Disordered" evidence="5">
    <location>
        <begin position="93"/>
        <end position="123"/>
    </location>
</feature>
<proteinExistence type="predicted"/>
<evidence type="ECO:0000256" key="2">
    <source>
        <dbReference type="ARBA" id="ARBA00022692"/>
    </source>
</evidence>